<dbReference type="PROSITE" id="PS50122">
    <property type="entry name" value="CHEB"/>
    <property type="match status" value="1"/>
</dbReference>
<dbReference type="Pfam" id="PF01339">
    <property type="entry name" value="CheB_methylest"/>
    <property type="match status" value="1"/>
</dbReference>
<feature type="active site" evidence="4">
    <location>
        <position position="83"/>
    </location>
</feature>
<evidence type="ECO:0000256" key="4">
    <source>
        <dbReference type="PROSITE-ProRule" id="PRU00050"/>
    </source>
</evidence>
<comment type="catalytic activity">
    <reaction evidence="3">
        <text>[protein]-L-glutamate 5-O-methyl ester + H2O = L-glutamyl-[protein] + methanol + H(+)</text>
        <dbReference type="Rhea" id="RHEA:23236"/>
        <dbReference type="Rhea" id="RHEA-COMP:10208"/>
        <dbReference type="Rhea" id="RHEA-COMP:10311"/>
        <dbReference type="ChEBI" id="CHEBI:15377"/>
        <dbReference type="ChEBI" id="CHEBI:15378"/>
        <dbReference type="ChEBI" id="CHEBI:17790"/>
        <dbReference type="ChEBI" id="CHEBI:29973"/>
        <dbReference type="ChEBI" id="CHEBI:82795"/>
        <dbReference type="EC" id="3.1.1.61"/>
    </reaction>
</comment>
<feature type="active site" evidence="4">
    <location>
        <position position="176"/>
    </location>
</feature>
<name>A0A502GYQ5_9BACT</name>
<dbReference type="Proteomes" id="UP000317646">
    <property type="component" value="Unassembled WGS sequence"/>
</dbReference>
<dbReference type="AlphaFoldDB" id="A0A502GYQ5"/>
<dbReference type="InterPro" id="IPR000673">
    <property type="entry name" value="Sig_transdc_resp-reg_Me-estase"/>
</dbReference>
<dbReference type="PANTHER" id="PTHR42872:SF6">
    <property type="entry name" value="PROTEIN-GLUTAMATE METHYLESTERASE_PROTEIN-GLUTAMINE GLUTAMINASE"/>
    <property type="match status" value="1"/>
</dbReference>
<dbReference type="SUPFAM" id="SSF52738">
    <property type="entry name" value="Methylesterase CheB, C-terminal domain"/>
    <property type="match status" value="1"/>
</dbReference>
<organism evidence="6 7">
    <name type="scientific">Hymenobacter nivis</name>
    <dbReference type="NCBI Taxonomy" id="1850093"/>
    <lineage>
        <taxon>Bacteria</taxon>
        <taxon>Pseudomonadati</taxon>
        <taxon>Bacteroidota</taxon>
        <taxon>Cytophagia</taxon>
        <taxon>Cytophagales</taxon>
        <taxon>Hymenobacteraceae</taxon>
        <taxon>Hymenobacter</taxon>
    </lineage>
</organism>
<dbReference type="PANTHER" id="PTHR42872">
    <property type="entry name" value="PROTEIN-GLUTAMATE METHYLESTERASE/PROTEIN-GLUTAMINE GLUTAMINASE"/>
    <property type="match status" value="1"/>
</dbReference>
<keyword evidence="1 4" id="KW-0378">Hydrolase</keyword>
<comment type="caution">
    <text evidence="6">The sequence shown here is derived from an EMBL/GenBank/DDBJ whole genome shotgun (WGS) entry which is preliminary data.</text>
</comment>
<keyword evidence="7" id="KW-1185">Reference proteome</keyword>
<keyword evidence="4" id="KW-0145">Chemotaxis</keyword>
<gene>
    <name evidence="6" type="ORF">EAH73_04485</name>
</gene>
<accession>A0A502GYQ5</accession>
<evidence type="ECO:0000313" key="7">
    <source>
        <dbReference type="Proteomes" id="UP000317646"/>
    </source>
</evidence>
<dbReference type="PIRSF" id="PIRSF036461">
    <property type="entry name" value="Chmtx_methlestr"/>
    <property type="match status" value="1"/>
</dbReference>
<reference evidence="6 7" key="1">
    <citation type="journal article" date="2019" name="Environ. Microbiol.">
        <title>Species interactions and distinct microbial communities in high Arctic permafrost affected cryosols are associated with the CH4 and CO2 gas fluxes.</title>
        <authorList>
            <person name="Altshuler I."/>
            <person name="Hamel J."/>
            <person name="Turney S."/>
            <person name="Magnuson E."/>
            <person name="Levesque R."/>
            <person name="Greer C."/>
            <person name="Whyte L.G."/>
        </authorList>
    </citation>
    <scope>NUCLEOTIDE SEQUENCE [LARGE SCALE GENOMIC DNA]</scope>
    <source>
        <strain evidence="6 7">S9.2P</strain>
    </source>
</reference>
<dbReference type="CDD" id="cd16433">
    <property type="entry name" value="CheB"/>
    <property type="match status" value="1"/>
</dbReference>
<dbReference type="GO" id="GO:0000156">
    <property type="term" value="F:phosphorelay response regulator activity"/>
    <property type="evidence" value="ECO:0007669"/>
    <property type="project" value="InterPro"/>
</dbReference>
<evidence type="ECO:0000256" key="1">
    <source>
        <dbReference type="ARBA" id="ARBA00022801"/>
    </source>
</evidence>
<proteinExistence type="predicted"/>
<feature type="domain" description="CheB-type methylesterase" evidence="5">
    <location>
        <begin position="43"/>
        <end position="234"/>
    </location>
</feature>
<dbReference type="EMBL" id="RCYZ01000002">
    <property type="protein sequence ID" value="TPG67004.1"/>
    <property type="molecule type" value="Genomic_DNA"/>
</dbReference>
<dbReference type="GO" id="GO:0006935">
    <property type="term" value="P:chemotaxis"/>
    <property type="evidence" value="ECO:0007669"/>
    <property type="project" value="UniProtKB-UniRule"/>
</dbReference>
<feature type="active site" evidence="4">
    <location>
        <position position="56"/>
    </location>
</feature>
<sequence>MLRNVLPKCVYITNTARGSYHATRLAVHPKVGACWRPLFSSRPVAAPTHLIVVGTSAGGMPALLQLVAQLPATLPAAVLVVQHLAPDADSEGLVVRLAAHTALRCQVAGHGAPLLAGHLYLAPPDRHLLVKQDRVLVTKGPFENGYRPSADTLFRAAAVAFDSHVVGVVLTGMLHDGTAGLEFVKRCGGVAMVQDPAEAEFPSMPESALRNVAVDHVLPVAAMGAVLVGLVGPTHPGGPANPLDVPADLQLEAAIAERVVGSAEQVEQLGSLVPFTCPDCGGNLWEVNHGEVLRFRCHTGHAYTAASMLEGSQRKMEETLWVALRMMEERKNLLASLAARGDAAHGTARHTERLADLKGHVNRMREFLLDEYEGEAQDAAVD</sequence>
<dbReference type="GO" id="GO:0005737">
    <property type="term" value="C:cytoplasm"/>
    <property type="evidence" value="ECO:0007669"/>
    <property type="project" value="InterPro"/>
</dbReference>
<dbReference type="GO" id="GO:0008984">
    <property type="term" value="F:protein-glutamate methylesterase activity"/>
    <property type="evidence" value="ECO:0007669"/>
    <property type="project" value="UniProtKB-EC"/>
</dbReference>
<protein>
    <recommendedName>
        <fullName evidence="2">protein-glutamate methylesterase</fullName>
        <ecNumber evidence="2">3.1.1.61</ecNumber>
    </recommendedName>
</protein>
<evidence type="ECO:0000259" key="5">
    <source>
        <dbReference type="PROSITE" id="PS50122"/>
    </source>
</evidence>
<dbReference type="InterPro" id="IPR035909">
    <property type="entry name" value="CheB_C"/>
</dbReference>
<evidence type="ECO:0000256" key="3">
    <source>
        <dbReference type="ARBA" id="ARBA00048267"/>
    </source>
</evidence>
<evidence type="ECO:0000313" key="6">
    <source>
        <dbReference type="EMBL" id="TPG67004.1"/>
    </source>
</evidence>
<dbReference type="Gene3D" id="3.40.50.180">
    <property type="entry name" value="Methylesterase CheB, C-terminal domain"/>
    <property type="match status" value="1"/>
</dbReference>
<dbReference type="EC" id="3.1.1.61" evidence="2"/>
<dbReference type="InterPro" id="IPR011247">
    <property type="entry name" value="Chemotax_prot-Glu_Me-esterase"/>
</dbReference>
<evidence type="ECO:0000256" key="2">
    <source>
        <dbReference type="ARBA" id="ARBA00039140"/>
    </source>
</evidence>